<evidence type="ECO:0000256" key="6">
    <source>
        <dbReference type="ARBA" id="ARBA00044538"/>
    </source>
</evidence>
<evidence type="ECO:0000313" key="8">
    <source>
        <dbReference type="Proteomes" id="UP000736583"/>
    </source>
</evidence>
<dbReference type="PANTHER" id="PTHR39178:SF1">
    <property type="entry name" value="RIBOSOMAL-PROCESSING CYSTEINE PROTEASE PRP"/>
    <property type="match status" value="1"/>
</dbReference>
<protein>
    <recommendedName>
        <fullName evidence="6">Ribosomal processing cysteine protease Prp</fullName>
    </recommendedName>
</protein>
<evidence type="ECO:0000313" key="7">
    <source>
        <dbReference type="EMBL" id="MBU5592727.1"/>
    </source>
</evidence>
<keyword evidence="8" id="KW-1185">Reference proteome</keyword>
<comment type="similarity">
    <text evidence="5">Belongs to the Prp family.</text>
</comment>
<dbReference type="GO" id="GO:0006508">
    <property type="term" value="P:proteolysis"/>
    <property type="evidence" value="ECO:0007669"/>
    <property type="project" value="UniProtKB-KW"/>
</dbReference>
<dbReference type="SUPFAM" id="SSF118010">
    <property type="entry name" value="TM1457-like"/>
    <property type="match status" value="1"/>
</dbReference>
<dbReference type="Gene3D" id="3.30.70.1490">
    <property type="entry name" value="Cysteine protease Prp"/>
    <property type="match status" value="1"/>
</dbReference>
<dbReference type="Proteomes" id="UP000736583">
    <property type="component" value="Unassembled WGS sequence"/>
</dbReference>
<proteinExistence type="inferred from homology"/>
<reference evidence="7 8" key="1">
    <citation type="submission" date="2021-06" db="EMBL/GenBank/DDBJ databases">
        <authorList>
            <person name="Sun Q."/>
            <person name="Li D."/>
        </authorList>
    </citation>
    <scope>NUCLEOTIDE SEQUENCE [LARGE SCALE GENOMIC DNA]</scope>
    <source>
        <strain evidence="7 8">MSJ-4</strain>
    </source>
</reference>
<keyword evidence="1" id="KW-0690">Ribosome biogenesis</keyword>
<keyword evidence="4" id="KW-0788">Thiol protease</keyword>
<dbReference type="PANTHER" id="PTHR39178">
    <property type="entry name" value="HYPOTHETICAL RIBOSOME-ASSOCIATED PROTEIN"/>
    <property type="match status" value="1"/>
</dbReference>
<dbReference type="EMBL" id="JAHLQL010000005">
    <property type="protein sequence ID" value="MBU5592727.1"/>
    <property type="molecule type" value="Genomic_DNA"/>
</dbReference>
<dbReference type="CDD" id="cd16332">
    <property type="entry name" value="Prp-like"/>
    <property type="match status" value="1"/>
</dbReference>
<dbReference type="InterPro" id="IPR007422">
    <property type="entry name" value="Peptidase_Prp"/>
</dbReference>
<dbReference type="GO" id="GO:0008233">
    <property type="term" value="F:peptidase activity"/>
    <property type="evidence" value="ECO:0007669"/>
    <property type="project" value="UniProtKB-KW"/>
</dbReference>
<gene>
    <name evidence="7" type="ORF">KQI89_13305</name>
</gene>
<evidence type="ECO:0000256" key="2">
    <source>
        <dbReference type="ARBA" id="ARBA00022670"/>
    </source>
</evidence>
<comment type="caution">
    <text evidence="7">The sequence shown here is derived from an EMBL/GenBank/DDBJ whole genome shotgun (WGS) entry which is preliminary data.</text>
</comment>
<dbReference type="Pfam" id="PF04327">
    <property type="entry name" value="Peptidase_Prp"/>
    <property type="match status" value="1"/>
</dbReference>
<organism evidence="7 8">
    <name type="scientific">Clostridium simiarum</name>
    <dbReference type="NCBI Taxonomy" id="2841506"/>
    <lineage>
        <taxon>Bacteria</taxon>
        <taxon>Bacillati</taxon>
        <taxon>Bacillota</taxon>
        <taxon>Clostridia</taxon>
        <taxon>Eubacteriales</taxon>
        <taxon>Clostridiaceae</taxon>
        <taxon>Clostridium</taxon>
    </lineage>
</organism>
<keyword evidence="2 7" id="KW-0645">Protease</keyword>
<accession>A0ABS6F2J0</accession>
<evidence type="ECO:0000256" key="5">
    <source>
        <dbReference type="ARBA" id="ARBA00044503"/>
    </source>
</evidence>
<sequence length="108" mass="11983">MTSVLFKKKDDKIIAFDINGHAGYASEGEDIVCAAISALSQSVIIGLEEVLYIKPDYNIKDGFLCMSIRDNSIEDIEKSQVLLKTFLKSLQSISVSYVGYITIQIEEV</sequence>
<dbReference type="RefSeq" id="WP_032120910.1">
    <property type="nucleotide sequence ID" value="NZ_JAHLQL010000005.1"/>
</dbReference>
<dbReference type="InterPro" id="IPR036764">
    <property type="entry name" value="Peptidase_Prp_sf"/>
</dbReference>
<evidence type="ECO:0000256" key="3">
    <source>
        <dbReference type="ARBA" id="ARBA00022801"/>
    </source>
</evidence>
<keyword evidence="3" id="KW-0378">Hydrolase</keyword>
<evidence type="ECO:0000256" key="1">
    <source>
        <dbReference type="ARBA" id="ARBA00022517"/>
    </source>
</evidence>
<evidence type="ECO:0000256" key="4">
    <source>
        <dbReference type="ARBA" id="ARBA00022807"/>
    </source>
</evidence>
<name>A0ABS6F2J0_9CLOT</name>